<reference evidence="1" key="1">
    <citation type="submission" date="2021-08" db="EMBL/GenBank/DDBJ databases">
        <title>Novel anaerobic bacterium isolated from sea squirt in East Sea, Republic of Korea.</title>
        <authorList>
            <person name="Nguyen T.H."/>
            <person name="Li Z."/>
            <person name="Lee Y.-J."/>
            <person name="Ko J."/>
            <person name="Kim S.-G."/>
        </authorList>
    </citation>
    <scope>NUCLEOTIDE SEQUENCE</scope>
    <source>
        <strain evidence="1">KCTC 25031</strain>
    </source>
</reference>
<proteinExistence type="predicted"/>
<keyword evidence="1" id="KW-0436">Ligase</keyword>
<evidence type="ECO:0000313" key="2">
    <source>
        <dbReference type="Proteomes" id="UP000826212"/>
    </source>
</evidence>
<accession>A0AC61NPP0</accession>
<keyword evidence="2" id="KW-1185">Reference proteome</keyword>
<gene>
    <name evidence="1" type="ORF">K4L44_01050</name>
</gene>
<dbReference type="Proteomes" id="UP000826212">
    <property type="component" value="Chromosome"/>
</dbReference>
<dbReference type="EMBL" id="CP081303">
    <property type="protein sequence ID" value="QZE14487.1"/>
    <property type="molecule type" value="Genomic_DNA"/>
</dbReference>
<evidence type="ECO:0000313" key="1">
    <source>
        <dbReference type="EMBL" id="QZE14487.1"/>
    </source>
</evidence>
<name>A0AC61NPP0_9BACT</name>
<organism evidence="1 2">
    <name type="scientific">Halosquirtibacter laminarini</name>
    <dbReference type="NCBI Taxonomy" id="3374600"/>
    <lineage>
        <taxon>Bacteria</taxon>
        <taxon>Pseudomonadati</taxon>
        <taxon>Bacteroidota</taxon>
        <taxon>Bacteroidia</taxon>
        <taxon>Marinilabiliales</taxon>
        <taxon>Prolixibacteraceae</taxon>
        <taxon>Halosquirtibacter</taxon>
    </lineage>
</organism>
<sequence>MEQVTRLFDILGLYQTIFSSKKDALCKKKNGKWIKNTSQEYVDYSYRVAAWLYAQGLRKGDKIATILSNSPQWNMIDMGASIIGAIHVPIYTTLNTNEVEYILDHADIKMLFINDKSTHRKYAEVFTKKEQIIQTICINDKIEGTLYWESLLSESESLFKSYKDKIEKIKDEITPDDLLSIIYTSGTTGTPKGVMLSHQNILSNAKACAKIFQEGDRGMGINNRALSFLPLSHVYERMVTYNFQISGLSLYYIESLGTLINDIKVVKPHIFNTVPRLLEKIYDNVLSVGDDLKGPTKFIFDQAVQFTQKFEVGIKYNPIEKLQFKIFDKLVYKKWREILGGEVMYMVSGGSALQTKIHKFFWTADLRVYEGYGLTETSPVVFVNYPNDDKLVKLGTVGPVLNNGTQFMLAEDGEILIKGPGVMLGYYKNPEQTQEVINKDGWFHTGDIGTLVEDRFMKITDRKKEIFKLSAGKYVAPQAVENVLKGSLFIEQAFVVGENEKVAGAIIKPDFTYLKTWCKKNSIEYTSDDTILQNVTVSKAVRKEISILNKKLSAHEQVKKIEFTAEEWTPANGLLSATLKLKRKQLSQKYQALITKMYS</sequence>
<protein>
    <submittedName>
        <fullName evidence="1">Long-chain fatty acid--CoA ligase</fullName>
    </submittedName>
</protein>